<evidence type="ECO:0000256" key="9">
    <source>
        <dbReference type="ARBA" id="ARBA00023139"/>
    </source>
</evidence>
<dbReference type="PANTHER" id="PTHR46874:SF1">
    <property type="entry name" value="TUMOR NECROSIS FACTOR RECEPTOR SUPERFAMILY MEMBER 6"/>
    <property type="match status" value="1"/>
</dbReference>
<dbReference type="AlphaFoldDB" id="A0ABD0Y170"/>
<reference evidence="21 22" key="1">
    <citation type="submission" date="2024-06" db="EMBL/GenBank/DDBJ databases">
        <authorList>
            <person name="Pan Q."/>
            <person name="Wen M."/>
            <person name="Jouanno E."/>
            <person name="Zahm M."/>
            <person name="Klopp C."/>
            <person name="Cabau C."/>
            <person name="Louis A."/>
            <person name="Berthelot C."/>
            <person name="Parey E."/>
            <person name="Roest Crollius H."/>
            <person name="Montfort J."/>
            <person name="Robinson-Rechavi M."/>
            <person name="Bouchez O."/>
            <person name="Lampietro C."/>
            <person name="Lopez Roques C."/>
            <person name="Donnadieu C."/>
            <person name="Postlethwait J."/>
            <person name="Bobe J."/>
            <person name="Verreycken H."/>
            <person name="Guiguen Y."/>
        </authorList>
    </citation>
    <scope>NUCLEOTIDE SEQUENCE [LARGE SCALE GENOMIC DNA]</scope>
    <source>
        <strain evidence="21">Up_M1</strain>
        <tissue evidence="21">Testis</tissue>
    </source>
</reference>
<evidence type="ECO:0000259" key="19">
    <source>
        <dbReference type="PROSITE" id="PS50017"/>
    </source>
</evidence>
<evidence type="ECO:0000259" key="20">
    <source>
        <dbReference type="PROSITE" id="PS50050"/>
    </source>
</evidence>
<feature type="domain" description="TNFR-Cys" evidence="20">
    <location>
        <begin position="110"/>
        <end position="150"/>
    </location>
</feature>
<proteinExistence type="predicted"/>
<feature type="repeat" description="TNFR-Cys" evidence="16">
    <location>
        <begin position="66"/>
        <end position="109"/>
    </location>
</feature>
<comment type="caution">
    <text evidence="21">The sequence shown here is derived from an EMBL/GenBank/DDBJ whole genome shotgun (WGS) entry which is preliminary data.</text>
</comment>
<evidence type="ECO:0000313" key="21">
    <source>
        <dbReference type="EMBL" id="KAL1007071.1"/>
    </source>
</evidence>
<feature type="repeat" description="TNFR-Cys" evidence="16">
    <location>
        <begin position="110"/>
        <end position="150"/>
    </location>
</feature>
<keyword evidence="10" id="KW-1015">Disulfide bond</keyword>
<evidence type="ECO:0000256" key="17">
    <source>
        <dbReference type="SAM" id="Phobius"/>
    </source>
</evidence>
<keyword evidence="8" id="KW-0112">Calmodulin-binding</keyword>
<evidence type="ECO:0000256" key="5">
    <source>
        <dbReference type="ARBA" id="ARBA00022703"/>
    </source>
</evidence>
<evidence type="ECO:0000256" key="12">
    <source>
        <dbReference type="ARBA" id="ARBA00023288"/>
    </source>
</evidence>
<keyword evidence="9" id="KW-0564">Palmitate</keyword>
<feature type="domain" description="Death" evidence="19">
    <location>
        <begin position="237"/>
        <end position="307"/>
    </location>
</feature>
<evidence type="ECO:0000256" key="4">
    <source>
        <dbReference type="ARBA" id="ARBA00022475"/>
    </source>
</evidence>
<keyword evidence="17" id="KW-1133">Transmembrane helix</keyword>
<feature type="chain" id="PRO_5044788246" description="Tumor necrosis factor receptor superfamily member 6" evidence="18">
    <location>
        <begin position="23"/>
        <end position="319"/>
    </location>
</feature>
<evidence type="ECO:0000256" key="8">
    <source>
        <dbReference type="ARBA" id="ARBA00022860"/>
    </source>
</evidence>
<evidence type="ECO:0000256" key="14">
    <source>
        <dbReference type="ARBA" id="ARBA00032338"/>
    </source>
</evidence>
<evidence type="ECO:0000256" key="11">
    <source>
        <dbReference type="ARBA" id="ARBA00023180"/>
    </source>
</evidence>
<evidence type="ECO:0000256" key="13">
    <source>
        <dbReference type="ARBA" id="ARBA00030181"/>
    </source>
</evidence>
<comment type="subcellular location">
    <subcellularLocation>
        <location evidence="1">Cell membrane</location>
        <topology evidence="1">Single-pass type I membrane protein</topology>
    </subcellularLocation>
    <subcellularLocation>
        <location evidence="2">Membrane raft</location>
    </subcellularLocation>
</comment>
<evidence type="ECO:0000256" key="15">
    <source>
        <dbReference type="ARBA" id="ARBA00032502"/>
    </source>
</evidence>
<comment type="caution">
    <text evidence="16">Lacks conserved residue(s) required for the propagation of feature annotation.</text>
</comment>
<dbReference type="Pfam" id="PF00531">
    <property type="entry name" value="Death"/>
    <property type="match status" value="1"/>
</dbReference>
<dbReference type="InterPro" id="IPR011029">
    <property type="entry name" value="DEATH-like_dom_sf"/>
</dbReference>
<dbReference type="SUPFAM" id="SSF47986">
    <property type="entry name" value="DEATH domain"/>
    <property type="match status" value="1"/>
</dbReference>
<dbReference type="PANTHER" id="PTHR46874">
    <property type="entry name" value="TUMOR NECROSIS FACTOR RECEPTOR SUPERFAMILY MEMBER 6"/>
    <property type="match status" value="1"/>
</dbReference>
<keyword evidence="11" id="KW-0325">Glycoprotein</keyword>
<organism evidence="21 22">
    <name type="scientific">Umbra pygmaea</name>
    <name type="common">Eastern mudminnow</name>
    <dbReference type="NCBI Taxonomy" id="75934"/>
    <lineage>
        <taxon>Eukaryota</taxon>
        <taxon>Metazoa</taxon>
        <taxon>Chordata</taxon>
        <taxon>Craniata</taxon>
        <taxon>Vertebrata</taxon>
        <taxon>Euteleostomi</taxon>
        <taxon>Actinopterygii</taxon>
        <taxon>Neopterygii</taxon>
        <taxon>Teleostei</taxon>
        <taxon>Protacanthopterygii</taxon>
        <taxon>Esociformes</taxon>
        <taxon>Umbridae</taxon>
        <taxon>Umbra</taxon>
    </lineage>
</organism>
<dbReference type="InterPro" id="IPR001368">
    <property type="entry name" value="TNFR/NGFR_Cys_rich_reg"/>
</dbReference>
<dbReference type="Gene3D" id="2.10.50.10">
    <property type="entry name" value="Tumor Necrosis Factor Receptor, subunit A, domain 2"/>
    <property type="match status" value="2"/>
</dbReference>
<dbReference type="Pfam" id="PF00020">
    <property type="entry name" value="TNFR_c6"/>
    <property type="match status" value="2"/>
</dbReference>
<evidence type="ECO:0000256" key="1">
    <source>
        <dbReference type="ARBA" id="ARBA00004251"/>
    </source>
</evidence>
<keyword evidence="5" id="KW-0053">Apoptosis</keyword>
<dbReference type="PROSITE" id="PS50050">
    <property type="entry name" value="TNFR_NGFR_2"/>
    <property type="match status" value="2"/>
</dbReference>
<evidence type="ECO:0000256" key="2">
    <source>
        <dbReference type="ARBA" id="ARBA00004285"/>
    </source>
</evidence>
<name>A0ABD0Y170_UMBPY</name>
<evidence type="ECO:0000256" key="6">
    <source>
        <dbReference type="ARBA" id="ARBA00022729"/>
    </source>
</evidence>
<dbReference type="Proteomes" id="UP001557470">
    <property type="component" value="Unassembled WGS sequence"/>
</dbReference>
<evidence type="ECO:0000256" key="10">
    <source>
        <dbReference type="ARBA" id="ARBA00023157"/>
    </source>
</evidence>
<dbReference type="SMART" id="SM00208">
    <property type="entry name" value="TNFR"/>
    <property type="match status" value="3"/>
</dbReference>
<evidence type="ECO:0000256" key="3">
    <source>
        <dbReference type="ARBA" id="ARBA00015761"/>
    </source>
</evidence>
<dbReference type="GO" id="GO:0006915">
    <property type="term" value="P:apoptotic process"/>
    <property type="evidence" value="ECO:0007669"/>
    <property type="project" value="UniProtKB-KW"/>
</dbReference>
<keyword evidence="12" id="KW-0449">Lipoprotein</keyword>
<evidence type="ECO:0000256" key="7">
    <source>
        <dbReference type="ARBA" id="ARBA00022737"/>
    </source>
</evidence>
<sequence>MKKYTVLLQVLYISGIICSTTTFKVKRQTCQDGTYIRGEKECCQCATGQYLVQDCDKSMDDRTCEYCKQGSTYNSNPNSLYSCEPCRSCDHAANMEVVDHCTIGQNTECQCQKGYFCEKPIEQCTFCLPCTICGDEGIKVECTATKNTECKEAKETGTEPWVIGTVVAVTVLVVVICAVIVFLFRRKLSGLIGPRGCFEPTNIEQEPEENNQDVLLPINFDLRPHISDIAEVVGWLDMKKVAEKSGICDTKIQAHQLNHPSNAEEQCNSLLKDCVEKMGMNKASRELIRILQQMNKNDKAERIRDILNRAIVSSVEPQT</sequence>
<feature type="domain" description="TNFR-Cys" evidence="20">
    <location>
        <begin position="66"/>
        <end position="109"/>
    </location>
</feature>
<keyword evidence="6 18" id="KW-0732">Signal</keyword>
<dbReference type="Gene3D" id="1.10.533.10">
    <property type="entry name" value="Death Domain, Fas"/>
    <property type="match status" value="1"/>
</dbReference>
<keyword evidence="17" id="KW-0812">Transmembrane</keyword>
<accession>A0ABD0Y170</accession>
<feature type="transmembrane region" description="Helical" evidence="17">
    <location>
        <begin position="161"/>
        <end position="184"/>
    </location>
</feature>
<dbReference type="InterPro" id="IPR000488">
    <property type="entry name" value="Death_dom"/>
</dbReference>
<dbReference type="GO" id="GO:0005516">
    <property type="term" value="F:calmodulin binding"/>
    <property type="evidence" value="ECO:0007669"/>
    <property type="project" value="UniProtKB-KW"/>
</dbReference>
<evidence type="ECO:0000256" key="18">
    <source>
        <dbReference type="SAM" id="SignalP"/>
    </source>
</evidence>
<dbReference type="EMBL" id="JAGEUA010000002">
    <property type="protein sequence ID" value="KAL1007071.1"/>
    <property type="molecule type" value="Genomic_DNA"/>
</dbReference>
<keyword evidence="22" id="KW-1185">Reference proteome</keyword>
<dbReference type="SUPFAM" id="SSF57586">
    <property type="entry name" value="TNF receptor-like"/>
    <property type="match status" value="2"/>
</dbReference>
<dbReference type="GO" id="GO:0045121">
    <property type="term" value="C:membrane raft"/>
    <property type="evidence" value="ECO:0007669"/>
    <property type="project" value="UniProtKB-SubCell"/>
</dbReference>
<dbReference type="PRINTS" id="PR01680">
    <property type="entry name" value="TNFACTORR6"/>
</dbReference>
<dbReference type="PROSITE" id="PS50017">
    <property type="entry name" value="DEATH_DOMAIN"/>
    <property type="match status" value="1"/>
</dbReference>
<evidence type="ECO:0000256" key="16">
    <source>
        <dbReference type="PROSITE-ProRule" id="PRU00206"/>
    </source>
</evidence>
<feature type="signal peptide" evidence="18">
    <location>
        <begin position="1"/>
        <end position="22"/>
    </location>
</feature>
<protein>
    <recommendedName>
        <fullName evidence="3">Tumor necrosis factor receptor superfamily member 6</fullName>
    </recommendedName>
    <alternativeName>
        <fullName evidence="14">Apo-1 antigen</fullName>
    </alternativeName>
    <alternativeName>
        <fullName evidence="15">Apoptosis-mediating surface antigen FAS</fullName>
    </alternativeName>
    <alternativeName>
        <fullName evidence="13">FASLG receptor</fullName>
    </alternativeName>
</protein>
<dbReference type="InterPro" id="IPR008063">
    <property type="entry name" value="Fas_rcpt"/>
</dbReference>
<keyword evidence="7" id="KW-0677">Repeat</keyword>
<dbReference type="GO" id="GO:0005886">
    <property type="term" value="C:plasma membrane"/>
    <property type="evidence" value="ECO:0007669"/>
    <property type="project" value="UniProtKB-SubCell"/>
</dbReference>
<evidence type="ECO:0000313" key="22">
    <source>
        <dbReference type="Proteomes" id="UP001557470"/>
    </source>
</evidence>
<keyword evidence="17" id="KW-0472">Membrane</keyword>
<keyword evidence="4" id="KW-1003">Cell membrane</keyword>
<gene>
    <name evidence="21" type="ORF">UPYG_G00081480</name>
</gene>